<dbReference type="OrthoDB" id="4897968at2759"/>
<feature type="coiled-coil region" evidence="1">
    <location>
        <begin position="360"/>
        <end position="423"/>
    </location>
</feature>
<comment type="caution">
    <text evidence="4">The sequence shown here is derived from an EMBL/GenBank/DDBJ whole genome shotgun (WGS) entry which is preliminary data.</text>
</comment>
<evidence type="ECO:0000313" key="4">
    <source>
        <dbReference type="EMBL" id="PNP43673.1"/>
    </source>
</evidence>
<dbReference type="InterPro" id="IPR006073">
    <property type="entry name" value="GTP-bd"/>
</dbReference>
<organism evidence="4 5">
    <name type="scientific">Trichoderma gamsii</name>
    <dbReference type="NCBI Taxonomy" id="398673"/>
    <lineage>
        <taxon>Eukaryota</taxon>
        <taxon>Fungi</taxon>
        <taxon>Dikarya</taxon>
        <taxon>Ascomycota</taxon>
        <taxon>Pezizomycotina</taxon>
        <taxon>Sordariomycetes</taxon>
        <taxon>Hypocreomycetidae</taxon>
        <taxon>Hypocreales</taxon>
        <taxon>Hypocreaceae</taxon>
        <taxon>Trichoderma</taxon>
    </lineage>
</organism>
<evidence type="ECO:0000313" key="5">
    <source>
        <dbReference type="Proteomes" id="UP000236546"/>
    </source>
</evidence>
<dbReference type="AlphaFoldDB" id="A0A2K0TDS5"/>
<evidence type="ECO:0000259" key="3">
    <source>
        <dbReference type="Pfam" id="PF01926"/>
    </source>
</evidence>
<feature type="region of interest" description="Disordered" evidence="2">
    <location>
        <begin position="1"/>
        <end position="29"/>
    </location>
</feature>
<dbReference type="Proteomes" id="UP000236546">
    <property type="component" value="Unassembled WGS sequence"/>
</dbReference>
<accession>A0A2K0TDS5</accession>
<dbReference type="EMBL" id="MTYH01000037">
    <property type="protein sequence ID" value="PNP43673.1"/>
    <property type="molecule type" value="Genomic_DNA"/>
</dbReference>
<dbReference type="Pfam" id="PF01926">
    <property type="entry name" value="MMR_HSR1"/>
    <property type="match status" value="1"/>
</dbReference>
<dbReference type="SUPFAM" id="SSF52540">
    <property type="entry name" value="P-loop containing nucleoside triphosphate hydrolases"/>
    <property type="match status" value="1"/>
</dbReference>
<reference evidence="4 5" key="1">
    <citation type="submission" date="2017-02" db="EMBL/GenBank/DDBJ databases">
        <title>Genomes of Trichoderma spp. with biocontrol activity.</title>
        <authorList>
            <person name="Gardiner D."/>
            <person name="Kazan K."/>
            <person name="Vos C."/>
            <person name="Harvey P."/>
        </authorList>
    </citation>
    <scope>NUCLEOTIDE SEQUENCE [LARGE SCALE GENOMIC DNA]</scope>
    <source>
        <strain evidence="4 5">A5MH</strain>
    </source>
</reference>
<protein>
    <recommendedName>
        <fullName evidence="3">G domain-containing protein</fullName>
    </recommendedName>
</protein>
<dbReference type="InterPro" id="IPR027417">
    <property type="entry name" value="P-loop_NTPase"/>
</dbReference>
<dbReference type="CDD" id="cd00882">
    <property type="entry name" value="Ras_like_GTPase"/>
    <property type="match status" value="1"/>
</dbReference>
<feature type="coiled-coil region" evidence="1">
    <location>
        <begin position="265"/>
        <end position="332"/>
    </location>
</feature>
<proteinExistence type="predicted"/>
<dbReference type="Gene3D" id="3.40.50.300">
    <property type="entry name" value="P-loop containing nucleotide triphosphate hydrolases"/>
    <property type="match status" value="1"/>
</dbReference>
<feature type="domain" description="G" evidence="3">
    <location>
        <begin position="52"/>
        <end position="109"/>
    </location>
</feature>
<keyword evidence="1" id="KW-0175">Coiled coil</keyword>
<dbReference type="GO" id="GO:0005525">
    <property type="term" value="F:GTP binding"/>
    <property type="evidence" value="ECO:0007669"/>
    <property type="project" value="InterPro"/>
</dbReference>
<name>A0A2K0TDS5_9HYPO</name>
<evidence type="ECO:0000256" key="2">
    <source>
        <dbReference type="SAM" id="MobiDB-lite"/>
    </source>
</evidence>
<evidence type="ECO:0000256" key="1">
    <source>
        <dbReference type="SAM" id="Coils"/>
    </source>
</evidence>
<gene>
    <name evidence="4" type="ORF">TGAMA5MH_04645</name>
</gene>
<sequence length="468" mass="52833">MTANPSHPEDQDVLMTTAEDEGAAESKAEPMALESNEQFRDSLDFSEDAVVIALMGGTGAGKSTFISLLTDEDVGIGHNLQSCTTEVGVYDFNYKNRHTVYLLDTPGFDDTNRPDSEILQEIAFYLAGLYAQKVTLAGIIYLHRITDTRVSGSSLKNLRILQNLCGADAFDRVVLATTMWSTLDSMEGGHEIGLQRCEELRHPEFWGEMVQKKSVMKEHDGSVASALSIISELIDKEGDVVLNIQRQMVDQNLSLDETDAGRYLQKDLIEAREKYEQEIAELKKNIEQAIAEQDAEAIDIFQQEKEAAESKVETLQNNNNQLKVSLSQIATREQTNFRSRVSGLEDSLAATSDPAAEHRLKALEAQLLQVERELQESKAKNEQDISLQRMIHEEQVIANTQHVANLQETIASLQKSHRVIKEQYAQESRTKRQRKSLTNMLIFDKLLLLFNPFSRQEDGHHRRGRHFR</sequence>